<evidence type="ECO:0000256" key="6">
    <source>
        <dbReference type="ARBA" id="ARBA00022692"/>
    </source>
</evidence>
<proteinExistence type="inferred from homology"/>
<evidence type="ECO:0000256" key="3">
    <source>
        <dbReference type="ARBA" id="ARBA00022448"/>
    </source>
</evidence>
<gene>
    <name evidence="12" type="primary">gspF-1</name>
    <name evidence="12" type="ORF">Cenrod_1711</name>
</gene>
<dbReference type="GO" id="GO:0015628">
    <property type="term" value="P:protein secretion by the type II secretion system"/>
    <property type="evidence" value="ECO:0007669"/>
    <property type="project" value="TreeGrafter"/>
</dbReference>
<evidence type="ECO:0000256" key="8">
    <source>
        <dbReference type="ARBA" id="ARBA00023136"/>
    </source>
</evidence>
<evidence type="ECO:0000313" key="13">
    <source>
        <dbReference type="Proteomes" id="UP000017184"/>
    </source>
</evidence>
<dbReference type="AlphaFoldDB" id="U5N8A7"/>
<keyword evidence="13" id="KW-1185">Reference proteome</keyword>
<feature type="transmembrane region" description="Helical" evidence="10">
    <location>
        <begin position="372"/>
        <end position="392"/>
    </location>
</feature>
<dbReference type="HOGENOM" id="CLU_035032_0_1_4"/>
<evidence type="ECO:0000256" key="5">
    <source>
        <dbReference type="ARBA" id="ARBA00022519"/>
    </source>
</evidence>
<keyword evidence="8 10" id="KW-0472">Membrane</keyword>
<organism evidence="12 13">
    <name type="scientific">Candidatus Symbiobacter mobilis CR</name>
    <dbReference type="NCBI Taxonomy" id="946483"/>
    <lineage>
        <taxon>Bacteria</taxon>
        <taxon>Pseudomonadati</taxon>
        <taxon>Pseudomonadota</taxon>
        <taxon>Betaproteobacteria</taxon>
        <taxon>Burkholderiales</taxon>
        <taxon>Comamonadaceae</taxon>
    </lineage>
</organism>
<feature type="domain" description="Type II secretion system protein GspF" evidence="11">
    <location>
        <begin position="271"/>
        <end position="391"/>
    </location>
</feature>
<evidence type="ECO:0000256" key="4">
    <source>
        <dbReference type="ARBA" id="ARBA00022475"/>
    </source>
</evidence>
<dbReference type="STRING" id="946483.Cenrod_1711"/>
<dbReference type="InterPro" id="IPR018076">
    <property type="entry name" value="T2SS_GspF_dom"/>
</dbReference>
<evidence type="ECO:0000256" key="2">
    <source>
        <dbReference type="ARBA" id="ARBA00005745"/>
    </source>
</evidence>
<dbReference type="Pfam" id="PF00482">
    <property type="entry name" value="T2SSF"/>
    <property type="match status" value="2"/>
</dbReference>
<dbReference type="PANTHER" id="PTHR30012">
    <property type="entry name" value="GENERAL SECRETION PATHWAY PROTEIN"/>
    <property type="match status" value="1"/>
</dbReference>
<dbReference type="GO" id="GO:0005886">
    <property type="term" value="C:plasma membrane"/>
    <property type="evidence" value="ECO:0007669"/>
    <property type="project" value="UniProtKB-SubCell"/>
</dbReference>
<dbReference type="InterPro" id="IPR001992">
    <property type="entry name" value="T2SS_GspF/T4SS_PilC_CS"/>
</dbReference>
<keyword evidence="6 9" id="KW-0812">Transmembrane</keyword>
<evidence type="ECO:0000256" key="1">
    <source>
        <dbReference type="ARBA" id="ARBA00004429"/>
    </source>
</evidence>
<evidence type="ECO:0000256" key="7">
    <source>
        <dbReference type="ARBA" id="ARBA00022989"/>
    </source>
</evidence>
<dbReference type="OrthoDB" id="9805682at2"/>
<reference evidence="12 13" key="1">
    <citation type="journal article" date="2013" name="Genome Biol.">
        <title>Genomic analysis reveals key aspects of prokaryotic symbiosis in the phototrophic consortium "Chlorochromatium aggregatum".</title>
        <authorList>
            <person name="Liu Z."/>
            <person name="Muller J."/>
            <person name="Li T."/>
            <person name="Alvey R.M."/>
            <person name="Vogl K."/>
            <person name="Frigaard N.U."/>
            <person name="Rockwell N.C."/>
            <person name="Boyd E.S."/>
            <person name="Tomsho L.P."/>
            <person name="Schuster S.C."/>
            <person name="Henke P."/>
            <person name="Rohde M."/>
            <person name="Overmann J."/>
            <person name="Bryant D.A."/>
        </authorList>
    </citation>
    <scope>NUCLEOTIDE SEQUENCE [LARGE SCALE GENOMIC DNA]</scope>
    <source>
        <strain evidence="12">CR</strain>
    </source>
</reference>
<name>U5N8A7_9BURK</name>
<keyword evidence="7 10" id="KW-1133">Transmembrane helix</keyword>
<dbReference type="PRINTS" id="PR00812">
    <property type="entry name" value="BCTERIALGSPF"/>
</dbReference>
<evidence type="ECO:0000256" key="10">
    <source>
        <dbReference type="SAM" id="Phobius"/>
    </source>
</evidence>
<protein>
    <submittedName>
        <fullName evidence="12">General secretion pathway protein F</fullName>
    </submittedName>
</protein>
<dbReference type="RefSeq" id="WP_022773924.1">
    <property type="nucleotide sequence ID" value="NC_022576.1"/>
</dbReference>
<dbReference type="InterPro" id="IPR042094">
    <property type="entry name" value="T2SS_GspF_sf"/>
</dbReference>
<dbReference type="eggNOG" id="COG1459">
    <property type="taxonomic scope" value="Bacteria"/>
</dbReference>
<dbReference type="Gene3D" id="1.20.81.30">
    <property type="entry name" value="Type II secretion system (T2SS), domain F"/>
    <property type="match status" value="2"/>
</dbReference>
<dbReference type="Proteomes" id="UP000017184">
    <property type="component" value="Chromosome"/>
</dbReference>
<evidence type="ECO:0000256" key="9">
    <source>
        <dbReference type="RuleBase" id="RU003923"/>
    </source>
</evidence>
<evidence type="ECO:0000259" key="11">
    <source>
        <dbReference type="Pfam" id="PF00482"/>
    </source>
</evidence>
<accession>U5N8A7</accession>
<sequence>MSQAPGPDGVLRAKVYCPEQGVLTIERCGIGVEALRAELRQRGQTLLSCQQDRRPSSRSQRFPLLVFCQQLVSLLGAGLQLIEAVDTLAHKENHPGHRDALVRLQQQLRAGLPFSQALASMPDIFPPLLHTAIEASEQTGDVLLALQRFVAHETRLQALRSRLGGALIYPTLLLTLGLLVVAFLLGYVVPRFSVVFEDRIADMPAMSAFVIRMGLWIDAHPGGALAMLGTLAGVVAALALHPALRSQVGSLARHIPWLGEALRHFALIRLYRSLGMLLRAGIPAVSALDMVTGMVPMRDRARILHATESVREGLPISVALQQGGFTTVVSERLLAVGERSGQMGEMLERSADFLDTDLERTLDRAVRLLEPLLMVGIGVLIGGIVALMYLPIFELADSVG</sequence>
<dbReference type="PANTHER" id="PTHR30012:SF7">
    <property type="entry name" value="PROTEIN TRANSPORT PROTEIN HOFC HOMOLOG"/>
    <property type="match status" value="1"/>
</dbReference>
<comment type="subcellular location">
    <subcellularLocation>
        <location evidence="1 9">Cell inner membrane</location>
        <topology evidence="1 9">Multi-pass membrane protein</topology>
    </subcellularLocation>
</comment>
<feature type="transmembrane region" description="Helical" evidence="10">
    <location>
        <begin position="167"/>
        <end position="188"/>
    </location>
</feature>
<dbReference type="EMBL" id="CP004885">
    <property type="protein sequence ID" value="AGX87796.1"/>
    <property type="molecule type" value="Genomic_DNA"/>
</dbReference>
<keyword evidence="4" id="KW-1003">Cell membrane</keyword>
<keyword evidence="3 9" id="KW-0813">Transport</keyword>
<feature type="domain" description="Type II secretion system protein GspF" evidence="11">
    <location>
        <begin position="67"/>
        <end position="190"/>
    </location>
</feature>
<dbReference type="PROSITE" id="PS00874">
    <property type="entry name" value="T2SP_F"/>
    <property type="match status" value="1"/>
</dbReference>
<evidence type="ECO:0000313" key="12">
    <source>
        <dbReference type="EMBL" id="AGX87796.1"/>
    </source>
</evidence>
<comment type="similarity">
    <text evidence="2 9">Belongs to the GSP F family.</text>
</comment>
<dbReference type="InterPro" id="IPR003004">
    <property type="entry name" value="GspF/PilC"/>
</dbReference>
<feature type="transmembrane region" description="Helical" evidence="10">
    <location>
        <begin position="223"/>
        <end position="244"/>
    </location>
</feature>
<dbReference type="KEGG" id="cbx:Cenrod_1711"/>
<keyword evidence="5" id="KW-0997">Cell inner membrane</keyword>